<feature type="compositionally biased region" description="Polar residues" evidence="9">
    <location>
        <begin position="85"/>
        <end position="94"/>
    </location>
</feature>
<gene>
    <name evidence="10" type="ORF">N7482_005911</name>
</gene>
<feature type="compositionally biased region" description="Low complexity" evidence="9">
    <location>
        <begin position="592"/>
        <end position="623"/>
    </location>
</feature>
<feature type="compositionally biased region" description="Basic and acidic residues" evidence="9">
    <location>
        <begin position="440"/>
        <end position="463"/>
    </location>
</feature>
<dbReference type="GO" id="GO:0005732">
    <property type="term" value="C:sno(s)RNA-containing ribonucleoprotein complex"/>
    <property type="evidence" value="ECO:0007669"/>
    <property type="project" value="InterPro"/>
</dbReference>
<comment type="subcellular location">
    <subcellularLocation>
        <location evidence="1">Nucleus</location>
    </subcellularLocation>
</comment>
<evidence type="ECO:0000256" key="8">
    <source>
        <dbReference type="ARBA" id="ARBA00023242"/>
    </source>
</evidence>
<feature type="compositionally biased region" description="Low complexity" evidence="9">
    <location>
        <begin position="183"/>
        <end position="194"/>
    </location>
</feature>
<dbReference type="SUPFAM" id="SSF50447">
    <property type="entry name" value="Translation proteins"/>
    <property type="match status" value="1"/>
</dbReference>
<dbReference type="OrthoDB" id="21550at2759"/>
<accession>A0A9W9I3A3</accession>
<comment type="caution">
    <text evidence="10">The sequence shown here is derived from an EMBL/GenBank/DDBJ whole genome shotgun (WGS) entry which is preliminary data.</text>
</comment>
<dbReference type="PANTHER" id="PTHR31633">
    <property type="entry name" value="H/ACA RIBONUCLEOPROTEIN COMPLEX NON-CORE SUBUNIT NAF1"/>
    <property type="match status" value="1"/>
</dbReference>
<dbReference type="GeneID" id="81427212"/>
<comment type="similarity">
    <text evidence="2">Belongs to the NAF1 family.</text>
</comment>
<reference evidence="10" key="2">
    <citation type="journal article" date="2023" name="IMA Fungus">
        <title>Comparative genomic study of the Penicillium genus elucidates a diverse pangenome and 15 lateral gene transfer events.</title>
        <authorList>
            <person name="Petersen C."/>
            <person name="Sorensen T."/>
            <person name="Nielsen M.R."/>
            <person name="Sondergaard T.E."/>
            <person name="Sorensen J.L."/>
            <person name="Fitzpatrick D.A."/>
            <person name="Frisvad J.C."/>
            <person name="Nielsen K.L."/>
        </authorList>
    </citation>
    <scope>NUCLEOTIDE SEQUENCE</scope>
    <source>
        <strain evidence="10">IBT 26290</strain>
    </source>
</reference>
<evidence type="ECO:0000256" key="4">
    <source>
        <dbReference type="ARBA" id="ARBA00022517"/>
    </source>
</evidence>
<feature type="region of interest" description="Disordered" evidence="9">
    <location>
        <begin position="388"/>
        <end position="652"/>
    </location>
</feature>
<keyword evidence="7" id="KW-0694">RNA-binding</keyword>
<dbReference type="PANTHER" id="PTHR31633:SF1">
    <property type="entry name" value="H_ACA RIBONUCLEOPROTEIN COMPLEX NON-CORE SUBUNIT NAF1"/>
    <property type="match status" value="1"/>
</dbReference>
<feature type="compositionally biased region" description="Polar residues" evidence="9">
    <location>
        <begin position="643"/>
        <end position="652"/>
    </location>
</feature>
<dbReference type="GO" id="GO:0001522">
    <property type="term" value="P:pseudouridine synthesis"/>
    <property type="evidence" value="ECO:0007669"/>
    <property type="project" value="InterPro"/>
</dbReference>
<dbReference type="InterPro" id="IPR040309">
    <property type="entry name" value="Naf1"/>
</dbReference>
<dbReference type="Proteomes" id="UP001149163">
    <property type="component" value="Unassembled WGS sequence"/>
</dbReference>
<reference evidence="10" key="1">
    <citation type="submission" date="2022-11" db="EMBL/GenBank/DDBJ databases">
        <authorList>
            <person name="Petersen C."/>
        </authorList>
    </citation>
    <scope>NUCLEOTIDE SEQUENCE</scope>
    <source>
        <strain evidence="10">IBT 26290</strain>
    </source>
</reference>
<dbReference type="AlphaFoldDB" id="A0A9W9I3A3"/>
<dbReference type="EMBL" id="JAPQKN010000003">
    <property type="protein sequence ID" value="KAJ5167130.1"/>
    <property type="molecule type" value="Genomic_DNA"/>
</dbReference>
<dbReference type="InterPro" id="IPR007504">
    <property type="entry name" value="H/ACA_rnp_Gar1/Naf1"/>
</dbReference>
<feature type="region of interest" description="Disordered" evidence="9">
    <location>
        <begin position="220"/>
        <end position="242"/>
    </location>
</feature>
<evidence type="ECO:0000256" key="6">
    <source>
        <dbReference type="ARBA" id="ARBA00022553"/>
    </source>
</evidence>
<evidence type="ECO:0000256" key="7">
    <source>
        <dbReference type="ARBA" id="ARBA00022884"/>
    </source>
</evidence>
<sequence length="652" mass="71297">MSDQQNPPVESAGTGDGPPSKRTCTIDTPPIAGTPEDGSDFYNTPLATERPVMNAGIENTVPAAEPSAFSQQAPMIPGLGFVNNLDDQSTTNEPSHPVVRPTQEQPVTAIPQVAAETSTSVKQEMSLETNGQQEVLGDAMEVDHKPVPATEETTNGASTEQPYSELQEREEENPEWEVDSDPYESSSDSSTSDSSDSDDDEDYPILTPEEQARILMLAEGGSDDEGGEKGKSGGHIRSTNEVDEDVLPIPDVQITPEMRIVLLGKVQTAIENAVLIEASTSGEYQVLESGSLLCTEDRKILGVVAETLGRVENPMYTVMYKSAEDAQERGVVKDLPVFYVEAHSTFVFTQPLKGLKGSDASNFHDEEVAEDEIEFSDDEAEADYKRRLKQKRQERKEAKDGGAARGKKGPPGPSKLSQTELNYDDAGGEDGYTPLARPRNLHEMMGAREAPIEGNERAERAERGASGSRGGRGRGRGTDRGRGGRAPAERQPFAIWTAGRSPHSQPQPPASYSPAPYQQQQPAYGMPQPFAGYPQYTQQQQQQQQQPQFGHSQAPAQFPFQFPFQQPFAQPNPFQALPPGAHINPLFLAALQQQQQQQQHQYQQPQQHQYQQPQQAPAQAPQQNPAMNFDQVKAQLELLRHLNNGNQGPPPS</sequence>
<dbReference type="Pfam" id="PF04410">
    <property type="entry name" value="Gar1"/>
    <property type="match status" value="1"/>
</dbReference>
<protein>
    <recommendedName>
        <fullName evidence="3">H/ACA ribonucleoprotein complex non-core subunit NAF1</fullName>
    </recommendedName>
</protein>
<dbReference type="RefSeq" id="XP_056543591.1">
    <property type="nucleotide sequence ID" value="XM_056688036.1"/>
</dbReference>
<keyword evidence="4" id="KW-0690">Ribosome biogenesis</keyword>
<evidence type="ECO:0000313" key="10">
    <source>
        <dbReference type="EMBL" id="KAJ5167130.1"/>
    </source>
</evidence>
<dbReference type="InterPro" id="IPR009000">
    <property type="entry name" value="Transl_B-barrel_sf"/>
</dbReference>
<feature type="compositionally biased region" description="Acidic residues" evidence="9">
    <location>
        <begin position="168"/>
        <end position="182"/>
    </location>
</feature>
<organism evidence="10 11">
    <name type="scientific">Penicillium canariense</name>
    <dbReference type="NCBI Taxonomy" id="189055"/>
    <lineage>
        <taxon>Eukaryota</taxon>
        <taxon>Fungi</taxon>
        <taxon>Dikarya</taxon>
        <taxon>Ascomycota</taxon>
        <taxon>Pezizomycotina</taxon>
        <taxon>Eurotiomycetes</taxon>
        <taxon>Eurotiomycetidae</taxon>
        <taxon>Eurotiales</taxon>
        <taxon>Aspergillaceae</taxon>
        <taxon>Penicillium</taxon>
    </lineage>
</organism>
<evidence type="ECO:0000256" key="5">
    <source>
        <dbReference type="ARBA" id="ARBA00022552"/>
    </source>
</evidence>
<feature type="compositionally biased region" description="Low complexity" evidence="9">
    <location>
        <begin position="512"/>
        <end position="524"/>
    </location>
</feature>
<feature type="region of interest" description="Disordered" evidence="9">
    <location>
        <begin position="1"/>
        <end position="46"/>
    </location>
</feature>
<dbReference type="Gene3D" id="2.40.10.230">
    <property type="entry name" value="Probable tRNA pseudouridine synthase domain"/>
    <property type="match status" value="1"/>
</dbReference>
<evidence type="ECO:0000313" key="11">
    <source>
        <dbReference type="Proteomes" id="UP001149163"/>
    </source>
</evidence>
<dbReference type="GO" id="GO:0005634">
    <property type="term" value="C:nucleus"/>
    <property type="evidence" value="ECO:0007669"/>
    <property type="project" value="UniProtKB-SubCell"/>
</dbReference>
<keyword evidence="5" id="KW-0698">rRNA processing</keyword>
<keyword evidence="6" id="KW-0597">Phosphoprotein</keyword>
<evidence type="ECO:0000256" key="3">
    <source>
        <dbReference type="ARBA" id="ARBA00021438"/>
    </source>
</evidence>
<keyword evidence="8" id="KW-0539">Nucleus</keyword>
<dbReference type="GO" id="GO:0003723">
    <property type="term" value="F:RNA binding"/>
    <property type="evidence" value="ECO:0007669"/>
    <property type="project" value="UniProtKB-KW"/>
</dbReference>
<evidence type="ECO:0000256" key="2">
    <source>
        <dbReference type="ARBA" id="ARBA00009801"/>
    </source>
</evidence>
<feature type="compositionally biased region" description="Polar residues" evidence="9">
    <location>
        <begin position="151"/>
        <end position="164"/>
    </location>
</feature>
<feature type="compositionally biased region" description="Low complexity" evidence="9">
    <location>
        <begin position="533"/>
        <end position="579"/>
    </location>
</feature>
<keyword evidence="11" id="KW-1185">Reference proteome</keyword>
<evidence type="ECO:0000256" key="9">
    <source>
        <dbReference type="SAM" id="MobiDB-lite"/>
    </source>
</evidence>
<proteinExistence type="inferred from homology"/>
<dbReference type="InterPro" id="IPR038664">
    <property type="entry name" value="Gar1/Naf1_Cbf5-bd_sf"/>
</dbReference>
<dbReference type="GO" id="GO:0000493">
    <property type="term" value="P:box H/ACA snoRNP assembly"/>
    <property type="evidence" value="ECO:0007669"/>
    <property type="project" value="InterPro"/>
</dbReference>
<feature type="region of interest" description="Disordered" evidence="9">
    <location>
        <begin position="79"/>
        <end position="204"/>
    </location>
</feature>
<feature type="compositionally biased region" description="Polar residues" evidence="9">
    <location>
        <begin position="115"/>
        <end position="133"/>
    </location>
</feature>
<evidence type="ECO:0000256" key="1">
    <source>
        <dbReference type="ARBA" id="ARBA00004123"/>
    </source>
</evidence>
<name>A0A9W9I3A3_9EURO</name>
<dbReference type="GO" id="GO:0006364">
    <property type="term" value="P:rRNA processing"/>
    <property type="evidence" value="ECO:0007669"/>
    <property type="project" value="UniProtKB-KW"/>
</dbReference>